<feature type="transmembrane region" description="Helical" evidence="1">
    <location>
        <begin position="6"/>
        <end position="25"/>
    </location>
</feature>
<evidence type="ECO:0000313" key="2">
    <source>
        <dbReference type="EMBL" id="SUZ89760.1"/>
    </source>
</evidence>
<name>A0A381RDL7_9ZZZZ</name>
<keyword evidence="1" id="KW-0472">Membrane</keyword>
<evidence type="ECO:0000256" key="1">
    <source>
        <dbReference type="SAM" id="Phobius"/>
    </source>
</evidence>
<keyword evidence="1" id="KW-0812">Transmembrane</keyword>
<dbReference type="AlphaFoldDB" id="A0A381RDL7"/>
<keyword evidence="1" id="KW-1133">Transmembrane helix</keyword>
<sequence length="53" mass="5970">MGLNELIFGGLAVLGIAVFVYVGQFRASRSQRERTDRLRWNTVDKAQSAKKKS</sequence>
<reference evidence="2" key="1">
    <citation type="submission" date="2018-05" db="EMBL/GenBank/DDBJ databases">
        <authorList>
            <person name="Lanie J.A."/>
            <person name="Ng W.-L."/>
            <person name="Kazmierczak K.M."/>
            <person name="Andrzejewski T.M."/>
            <person name="Davidsen T.M."/>
            <person name="Wayne K.J."/>
            <person name="Tettelin H."/>
            <person name="Glass J.I."/>
            <person name="Rusch D."/>
            <person name="Podicherti R."/>
            <person name="Tsui H.-C.T."/>
            <person name="Winkler M.E."/>
        </authorList>
    </citation>
    <scope>NUCLEOTIDE SEQUENCE</scope>
</reference>
<protein>
    <submittedName>
        <fullName evidence="2">Uncharacterized protein</fullName>
    </submittedName>
</protein>
<organism evidence="2">
    <name type="scientific">marine metagenome</name>
    <dbReference type="NCBI Taxonomy" id="408172"/>
    <lineage>
        <taxon>unclassified sequences</taxon>
        <taxon>metagenomes</taxon>
        <taxon>ecological metagenomes</taxon>
    </lineage>
</organism>
<gene>
    <name evidence="2" type="ORF">METZ01_LOCUS42614</name>
</gene>
<dbReference type="EMBL" id="UINC01001839">
    <property type="protein sequence ID" value="SUZ89760.1"/>
    <property type="molecule type" value="Genomic_DNA"/>
</dbReference>
<proteinExistence type="predicted"/>
<accession>A0A381RDL7</accession>